<dbReference type="Pfam" id="PF13578">
    <property type="entry name" value="Methyltransf_24"/>
    <property type="match status" value="1"/>
</dbReference>
<protein>
    <submittedName>
        <fullName evidence="1">Transferase</fullName>
    </submittedName>
</protein>
<evidence type="ECO:0000313" key="1">
    <source>
        <dbReference type="EMBL" id="KUO04649.1"/>
    </source>
</evidence>
<sequence>MSLHGTDAYRGHDALPMLVQRAVEAARAQGFAFSCRPEQGRLLQVLAAGAPHSIAETGTGCGVGLAWLASGAPPGTRLISIERDPERARIASDIFRDCDHVEVLHGDWQRIEERGPYDLLVLDGGGQAKGDGTADPARLLAAGGTIVIDDFTPTTTWPPRFNGAPDHARLHWLEHPELRAAELRLATDLSVIVGTRLPDS</sequence>
<dbReference type="PANTHER" id="PTHR43167">
    <property type="entry name" value="PUTATIVE (AFU_ORTHOLOGUE AFUA_6G01830)-RELATED"/>
    <property type="match status" value="1"/>
</dbReference>
<name>A0A101U620_9ACTN</name>
<evidence type="ECO:0000313" key="2">
    <source>
        <dbReference type="Proteomes" id="UP000053429"/>
    </source>
</evidence>
<organism evidence="1 2">
    <name type="scientific">Streptomyces caeruleatus</name>
    <dbReference type="NCBI Taxonomy" id="661399"/>
    <lineage>
        <taxon>Bacteria</taxon>
        <taxon>Bacillati</taxon>
        <taxon>Actinomycetota</taxon>
        <taxon>Actinomycetes</taxon>
        <taxon>Kitasatosporales</taxon>
        <taxon>Streptomycetaceae</taxon>
        <taxon>Streptomyces</taxon>
    </lineage>
</organism>
<dbReference type="SUPFAM" id="SSF53335">
    <property type="entry name" value="S-adenosyl-L-methionine-dependent methyltransferases"/>
    <property type="match status" value="1"/>
</dbReference>
<comment type="caution">
    <text evidence="1">The sequence shown here is derived from an EMBL/GenBank/DDBJ whole genome shotgun (WGS) entry which is preliminary data.</text>
</comment>
<dbReference type="RefSeq" id="WP_062718538.1">
    <property type="nucleotide sequence ID" value="NZ_KQ948926.1"/>
</dbReference>
<gene>
    <name evidence="1" type="ORF">AQJ67_10665</name>
</gene>
<dbReference type="InterPro" id="IPR029063">
    <property type="entry name" value="SAM-dependent_MTases_sf"/>
</dbReference>
<dbReference type="AlphaFoldDB" id="A0A101U620"/>
<dbReference type="PANTHER" id="PTHR43167:SF1">
    <property type="entry name" value="PUTATIVE (AFU_ORTHOLOGUE AFUA_6G01830)-RELATED"/>
    <property type="match status" value="1"/>
</dbReference>
<dbReference type="STRING" id="661399.AQJ67_10665"/>
<reference evidence="1 2" key="1">
    <citation type="submission" date="2015-10" db="EMBL/GenBank/DDBJ databases">
        <title>Draft genome sequence of Streptomyces caeruleatus NRRL B-24802, type strain for the species Streptomyces caeruleatus.</title>
        <authorList>
            <person name="Ruckert C."/>
            <person name="Winkler A."/>
            <person name="Kalinowski J."/>
            <person name="Kampfer P."/>
            <person name="Glaeser S."/>
        </authorList>
    </citation>
    <scope>NUCLEOTIDE SEQUENCE [LARGE SCALE GENOMIC DNA]</scope>
    <source>
        <strain evidence="1 2">NRRL B-24802</strain>
    </source>
</reference>
<dbReference type="CDD" id="cd02440">
    <property type="entry name" value="AdoMet_MTases"/>
    <property type="match status" value="1"/>
</dbReference>
<accession>A0A101U620</accession>
<proteinExistence type="predicted"/>
<dbReference type="Proteomes" id="UP000053429">
    <property type="component" value="Unassembled WGS sequence"/>
</dbReference>
<dbReference type="GO" id="GO:0016740">
    <property type="term" value="F:transferase activity"/>
    <property type="evidence" value="ECO:0007669"/>
    <property type="project" value="UniProtKB-KW"/>
</dbReference>
<keyword evidence="1" id="KW-0808">Transferase</keyword>
<dbReference type="Gene3D" id="3.40.50.150">
    <property type="entry name" value="Vaccinia Virus protein VP39"/>
    <property type="match status" value="1"/>
</dbReference>
<keyword evidence="2" id="KW-1185">Reference proteome</keyword>
<dbReference type="EMBL" id="LMWY01000011">
    <property type="protein sequence ID" value="KUO04649.1"/>
    <property type="molecule type" value="Genomic_DNA"/>
</dbReference>